<evidence type="ECO:0000259" key="15">
    <source>
        <dbReference type="Pfam" id="PF02910"/>
    </source>
</evidence>
<dbReference type="InterPro" id="IPR015939">
    <property type="entry name" value="Fum_Rdtase/Succ_DH_flav-like_C"/>
</dbReference>
<feature type="domain" description="Fumarate reductase/succinate dehydrogenase flavoprotein-like C-terminal" evidence="15">
    <location>
        <begin position="508"/>
        <end position="642"/>
    </location>
</feature>
<dbReference type="InterPro" id="IPR037099">
    <property type="entry name" value="Fum_R/Succ_DH_flav-like_C_sf"/>
</dbReference>
<dbReference type="GO" id="GO:0008177">
    <property type="term" value="F:succinate dehydrogenase (quinone) activity"/>
    <property type="evidence" value="ECO:0007669"/>
    <property type="project" value="UniProtKB-EC"/>
</dbReference>
<dbReference type="AlphaFoldDB" id="A0A517RBQ2"/>
<dbReference type="FunFam" id="1.20.58.100:FF:000003">
    <property type="entry name" value="Succinate dehydrogenase flavoprotein subunit"/>
    <property type="match status" value="1"/>
</dbReference>
<dbReference type="OrthoDB" id="9806724at2"/>
<dbReference type="KEGG" id="gaz:Pan241w_13770"/>
<dbReference type="GO" id="GO:0009055">
    <property type="term" value="F:electron transfer activity"/>
    <property type="evidence" value="ECO:0007669"/>
    <property type="project" value="TreeGrafter"/>
</dbReference>
<keyword evidence="8" id="KW-0274">FAD</keyword>
<dbReference type="NCBIfam" id="TIGR01811">
    <property type="entry name" value="sdhA_Bsu"/>
    <property type="match status" value="1"/>
</dbReference>
<feature type="domain" description="FAD-dependent oxidoreductase 2 FAD-binding" evidence="14">
    <location>
        <begin position="42"/>
        <end position="447"/>
    </location>
</feature>
<keyword evidence="9" id="KW-0249">Electron transport</keyword>
<comment type="cofactor">
    <cofactor evidence="1">
        <name>FAD</name>
        <dbReference type="ChEBI" id="CHEBI:57692"/>
    </cofactor>
</comment>
<keyword evidence="7" id="KW-0285">Flavoprotein</keyword>
<keyword evidence="6" id="KW-1003">Cell membrane</keyword>
<sequence length="643" mass="71258">MAEAATTVLNSRVPEGPMAQKWDRCKQEMKLVNPANKRKKKIIVVGTGLAGASAAASLAELGYQVQSFCFQDSPRRAHSIAAQGGINAAKNYPNDGDSVWRLFYDTVKGGDYRSREANVHRLAQVSNNIIDQCAAQGVPFARDYGGSLANRSFGGAQVSRTFYARGQTGQQLLLGAYSALMRQVGAGRIELLPRREMLDLVVIDGVARGIIVRNLITGEFEKYSADCVLLCTGGYGNAFYLSTNAKGSNVTAAWRCHKRGAFFANPCYTQIHPTCIPVSGDYQSKLTLMSESLRNDGRVWVPQEQGDKRRGNEIPDAERDYYLERRYPAFGNLVPRDVASRAAKERCDAGYGVGATGQAVFLDFRDAIARDGRHVIEAKYGNLFHMYAKITGEDPYQVPMRIYPAVHYTMGGLWVDYHLQSTIPGLFVLGEANFSDHGANRLGASALMQGLADGYFVAPYTTGHFLASHSLPSVSTDDEAFTAAMANAQDRNAKILGIQGTRSSDSIHRELGHILWEYCGMSRERQGLETAMGKIRDLRDEFWSSIKVIGEGQQLNQNLEHAGRLADFLEFGELMVRDALVREESCGGHFREEHQTADNEAKRDDENFCHVSAWEFTEVGKEPVEHREHLEFVEVPLTTRSYK</sequence>
<dbReference type="InterPro" id="IPR030664">
    <property type="entry name" value="SdhA/FrdA/AprA"/>
</dbReference>
<dbReference type="RefSeq" id="WP_145212705.1">
    <property type="nucleotide sequence ID" value="NZ_CP036269.1"/>
</dbReference>
<dbReference type="Pfam" id="PF02910">
    <property type="entry name" value="Succ_DH_flav_C"/>
    <property type="match status" value="1"/>
</dbReference>
<dbReference type="NCBIfam" id="NF005749">
    <property type="entry name" value="PRK07573.1"/>
    <property type="match status" value="1"/>
</dbReference>
<reference evidence="16 17" key="1">
    <citation type="submission" date="2019-02" db="EMBL/GenBank/DDBJ databases">
        <title>Deep-cultivation of Planctomycetes and their phenomic and genomic characterization uncovers novel biology.</title>
        <authorList>
            <person name="Wiegand S."/>
            <person name="Jogler M."/>
            <person name="Boedeker C."/>
            <person name="Pinto D."/>
            <person name="Vollmers J."/>
            <person name="Rivas-Marin E."/>
            <person name="Kohn T."/>
            <person name="Peeters S.H."/>
            <person name="Heuer A."/>
            <person name="Rast P."/>
            <person name="Oberbeckmann S."/>
            <person name="Bunk B."/>
            <person name="Jeske O."/>
            <person name="Meyerdierks A."/>
            <person name="Storesund J.E."/>
            <person name="Kallscheuer N."/>
            <person name="Luecker S."/>
            <person name="Lage O.M."/>
            <person name="Pohl T."/>
            <person name="Merkel B.J."/>
            <person name="Hornburger P."/>
            <person name="Mueller R.-W."/>
            <person name="Bruemmer F."/>
            <person name="Labrenz M."/>
            <person name="Spormann A.M."/>
            <person name="Op den Camp H."/>
            <person name="Overmann J."/>
            <person name="Amann R."/>
            <person name="Jetten M.S.M."/>
            <person name="Mascher T."/>
            <person name="Medema M.H."/>
            <person name="Devos D.P."/>
            <person name="Kaster A.-K."/>
            <person name="Ovreas L."/>
            <person name="Rohde M."/>
            <person name="Galperin M.Y."/>
            <person name="Jogler C."/>
        </authorList>
    </citation>
    <scope>NUCLEOTIDE SEQUENCE [LARGE SCALE GENOMIC DNA]</scope>
    <source>
        <strain evidence="16 17">Pan241w</strain>
    </source>
</reference>
<evidence type="ECO:0000256" key="5">
    <source>
        <dbReference type="ARBA" id="ARBA00022448"/>
    </source>
</evidence>
<name>A0A517RBQ2_9PLAN</name>
<dbReference type="EC" id="1.3.5.1" evidence="4"/>
<dbReference type="GO" id="GO:0005886">
    <property type="term" value="C:plasma membrane"/>
    <property type="evidence" value="ECO:0007669"/>
    <property type="project" value="UniProtKB-SubCell"/>
</dbReference>
<dbReference type="InterPro" id="IPR027477">
    <property type="entry name" value="Succ_DH/fumarate_Rdtase_cat_sf"/>
</dbReference>
<proteinExistence type="inferred from homology"/>
<accession>A0A517RBQ2</accession>
<evidence type="ECO:0000256" key="7">
    <source>
        <dbReference type="ARBA" id="ARBA00022630"/>
    </source>
</evidence>
<dbReference type="Gene3D" id="3.90.700.10">
    <property type="entry name" value="Succinate dehydrogenase/fumarate reductase flavoprotein, catalytic domain"/>
    <property type="match status" value="1"/>
</dbReference>
<evidence type="ECO:0000313" key="16">
    <source>
        <dbReference type="EMBL" id="QDT41317.1"/>
    </source>
</evidence>
<dbReference type="GO" id="GO:0009061">
    <property type="term" value="P:anaerobic respiration"/>
    <property type="evidence" value="ECO:0007669"/>
    <property type="project" value="TreeGrafter"/>
</dbReference>
<dbReference type="SUPFAM" id="SSF46977">
    <property type="entry name" value="Succinate dehydrogenase/fumarate reductase flavoprotein C-terminal domain"/>
    <property type="match status" value="1"/>
</dbReference>
<evidence type="ECO:0000256" key="9">
    <source>
        <dbReference type="ARBA" id="ARBA00022982"/>
    </source>
</evidence>
<keyword evidence="10 16" id="KW-0560">Oxidoreductase</keyword>
<keyword evidence="5" id="KW-0813">Transport</keyword>
<dbReference type="InterPro" id="IPR036188">
    <property type="entry name" value="FAD/NAD-bd_sf"/>
</dbReference>
<evidence type="ECO:0000256" key="2">
    <source>
        <dbReference type="ARBA" id="ARBA00004413"/>
    </source>
</evidence>
<evidence type="ECO:0000256" key="1">
    <source>
        <dbReference type="ARBA" id="ARBA00001974"/>
    </source>
</evidence>
<evidence type="ECO:0000256" key="10">
    <source>
        <dbReference type="ARBA" id="ARBA00023002"/>
    </source>
</evidence>
<evidence type="ECO:0000256" key="12">
    <source>
        <dbReference type="ARBA" id="ARBA00049220"/>
    </source>
</evidence>
<organism evidence="16 17">
    <name type="scientific">Gimesia alba</name>
    <dbReference type="NCBI Taxonomy" id="2527973"/>
    <lineage>
        <taxon>Bacteria</taxon>
        <taxon>Pseudomonadati</taxon>
        <taxon>Planctomycetota</taxon>
        <taxon>Planctomycetia</taxon>
        <taxon>Planctomycetales</taxon>
        <taxon>Planctomycetaceae</taxon>
        <taxon>Gimesia</taxon>
    </lineage>
</organism>
<protein>
    <recommendedName>
        <fullName evidence="4">succinate dehydrogenase</fullName>
        <ecNumber evidence="4">1.3.5.1</ecNumber>
    </recommendedName>
</protein>
<dbReference type="SUPFAM" id="SSF56425">
    <property type="entry name" value="Succinate dehydrogenase/fumarate reductase flavoprotein, catalytic domain"/>
    <property type="match status" value="1"/>
</dbReference>
<evidence type="ECO:0000313" key="17">
    <source>
        <dbReference type="Proteomes" id="UP000317171"/>
    </source>
</evidence>
<keyword evidence="17" id="KW-1185">Reference proteome</keyword>
<dbReference type="InterPro" id="IPR011280">
    <property type="entry name" value="Succ_DH/Fum_Rdt_flav_su"/>
</dbReference>
<dbReference type="Gene3D" id="3.50.50.60">
    <property type="entry name" value="FAD/NAD(P)-binding domain"/>
    <property type="match status" value="1"/>
</dbReference>
<gene>
    <name evidence="16" type="primary">frdA</name>
    <name evidence="16" type="ORF">Pan241w_13770</name>
</gene>
<dbReference type="GO" id="GO:0050660">
    <property type="term" value="F:flavin adenine dinucleotide binding"/>
    <property type="evidence" value="ECO:0007669"/>
    <property type="project" value="TreeGrafter"/>
</dbReference>
<feature type="active site" description="Proton acceptor" evidence="13">
    <location>
        <position position="336"/>
    </location>
</feature>
<evidence type="ECO:0000256" key="4">
    <source>
        <dbReference type="ARBA" id="ARBA00012792"/>
    </source>
</evidence>
<dbReference type="PANTHER" id="PTHR11632">
    <property type="entry name" value="SUCCINATE DEHYDROGENASE 2 FLAVOPROTEIN SUBUNIT"/>
    <property type="match status" value="1"/>
</dbReference>
<keyword evidence="11" id="KW-0472">Membrane</keyword>
<evidence type="ECO:0000256" key="3">
    <source>
        <dbReference type="ARBA" id="ARBA00008040"/>
    </source>
</evidence>
<evidence type="ECO:0000259" key="14">
    <source>
        <dbReference type="Pfam" id="PF00890"/>
    </source>
</evidence>
<dbReference type="InterPro" id="IPR003953">
    <property type="entry name" value="FAD-dep_OxRdtase_2_FAD-bd"/>
</dbReference>
<dbReference type="Pfam" id="PF00890">
    <property type="entry name" value="FAD_binding_2"/>
    <property type="match status" value="1"/>
</dbReference>
<dbReference type="EMBL" id="CP036269">
    <property type="protein sequence ID" value="QDT41317.1"/>
    <property type="molecule type" value="Genomic_DNA"/>
</dbReference>
<evidence type="ECO:0000256" key="8">
    <source>
        <dbReference type="ARBA" id="ARBA00022827"/>
    </source>
</evidence>
<comment type="subcellular location">
    <subcellularLocation>
        <location evidence="2">Cell membrane</location>
        <topology evidence="2">Peripheral membrane protein</topology>
        <orientation evidence="2">Cytoplasmic side</orientation>
    </subcellularLocation>
</comment>
<comment type="similarity">
    <text evidence="3">Belongs to the FAD-dependent oxidoreductase 2 family. FRD/SDH subfamily.</text>
</comment>
<evidence type="ECO:0000256" key="13">
    <source>
        <dbReference type="PIRSR" id="PIRSR630664-50"/>
    </source>
</evidence>
<dbReference type="SUPFAM" id="SSF51905">
    <property type="entry name" value="FAD/NAD(P)-binding domain"/>
    <property type="match status" value="1"/>
</dbReference>
<dbReference type="PRINTS" id="PR00368">
    <property type="entry name" value="FADPNR"/>
</dbReference>
<comment type="catalytic activity">
    <reaction evidence="12">
        <text>a quinone + succinate = fumarate + a quinol</text>
        <dbReference type="Rhea" id="RHEA:40523"/>
        <dbReference type="ChEBI" id="CHEBI:24646"/>
        <dbReference type="ChEBI" id="CHEBI:29806"/>
        <dbReference type="ChEBI" id="CHEBI:30031"/>
        <dbReference type="ChEBI" id="CHEBI:132124"/>
        <dbReference type="EC" id="1.3.5.1"/>
    </reaction>
</comment>
<evidence type="ECO:0000256" key="11">
    <source>
        <dbReference type="ARBA" id="ARBA00023136"/>
    </source>
</evidence>
<evidence type="ECO:0000256" key="6">
    <source>
        <dbReference type="ARBA" id="ARBA00022475"/>
    </source>
</evidence>
<dbReference type="FunFam" id="3.50.50.60:FF:000009">
    <property type="entry name" value="Succinate dehydrogenase flavoprotein subunit"/>
    <property type="match status" value="1"/>
</dbReference>
<dbReference type="Gene3D" id="1.20.58.100">
    <property type="entry name" value="Fumarate reductase/succinate dehydrogenase flavoprotein-like, C-terminal domain"/>
    <property type="match status" value="1"/>
</dbReference>
<dbReference type="FunFam" id="3.90.700.10:FF:000006">
    <property type="entry name" value="Succinate dehydrogenase flavoprotein subunit"/>
    <property type="match status" value="1"/>
</dbReference>
<dbReference type="PANTHER" id="PTHR11632:SF53">
    <property type="entry name" value="SUCCINATE DEHYDROGENASE FLAVOPROTEIN SUBUNIT"/>
    <property type="match status" value="1"/>
</dbReference>
<dbReference type="Proteomes" id="UP000317171">
    <property type="component" value="Chromosome"/>
</dbReference>